<evidence type="ECO:0000313" key="7">
    <source>
        <dbReference type="Proteomes" id="UP000232688"/>
    </source>
</evidence>
<dbReference type="EMBL" id="LLXL01002161">
    <property type="protein sequence ID" value="PKK61616.1"/>
    <property type="molecule type" value="Genomic_DNA"/>
</dbReference>
<dbReference type="Proteomes" id="UP000233469">
    <property type="component" value="Unassembled WGS sequence"/>
</dbReference>
<comment type="caution">
    <text evidence="6">The sequence shown here is derived from an EMBL/GenBank/DDBJ whole genome shotgun (WGS) entry which is preliminary data.</text>
</comment>
<dbReference type="PROSITE" id="PS00036">
    <property type="entry name" value="BZIP_BASIC"/>
    <property type="match status" value="1"/>
</dbReference>
<feature type="domain" description="BZIP" evidence="2">
    <location>
        <begin position="170"/>
        <end position="185"/>
    </location>
</feature>
<keyword evidence="10" id="KW-1185">Reference proteome</keyword>
<dbReference type="InterPro" id="IPR004827">
    <property type="entry name" value="bZIP"/>
</dbReference>
<reference evidence="3 8" key="2">
    <citation type="submission" date="2017-09" db="EMBL/GenBank/DDBJ databases">
        <title>Extensive intraspecific genome diversity in a model arbuscular mycorrhizal fungus.</title>
        <authorList>
            <person name="Chen E.C."/>
            <person name="Morin E."/>
            <person name="Beaudet D."/>
            <person name="Noel J."/>
            <person name="Ndikumana S."/>
            <person name="Charron P."/>
            <person name="St-Onge C."/>
            <person name="Giorgi J."/>
            <person name="Grigoriev I.V."/>
            <person name="Roux C."/>
            <person name="Martin F.M."/>
            <person name="Corradi N."/>
        </authorList>
    </citation>
    <scope>NUCLEOTIDE SEQUENCE [LARGE SCALE GENOMIC DNA]</scope>
    <source>
        <strain evidence="3 8">A5</strain>
    </source>
</reference>
<dbReference type="EMBL" id="LLXH01001972">
    <property type="protein sequence ID" value="PKC56947.1"/>
    <property type="molecule type" value="Genomic_DNA"/>
</dbReference>
<protein>
    <recommendedName>
        <fullName evidence="2">BZIP domain-containing protein</fullName>
    </recommendedName>
</protein>
<sequence length="202" mass="22497">MAMSRNFSGNDPNSYGSDDAFDTYIDMDFLRNNAMEEDVDYRNMSNSDSAPMQTVTSDFSLVTSPVPIAEDLKLTSVPVIEETNETAQQAIATTAVGPSLAILNAQLAELLAKLPTIKQEATSDKITSPTSPKSNATQTLKSSNLLNNNNAHKSDDNNQVDMKKLSSKERRQIRNKISARNFRVRRKGYFQTYIVFNMNMIL</sequence>
<dbReference type="Gene3D" id="1.20.5.170">
    <property type="match status" value="1"/>
</dbReference>
<reference evidence="4 7" key="4">
    <citation type="submission" date="2017-10" db="EMBL/GenBank/DDBJ databases">
        <title>Genome analyses suggest a sexual origin of heterokaryosis in a supposedly ancient asexual fungus.</title>
        <authorList>
            <person name="Corradi N."/>
            <person name="Sedzielewska K."/>
            <person name="Noel J."/>
            <person name="Charron P."/>
            <person name="Farinelli L."/>
            <person name="Marton T."/>
            <person name="Kruger M."/>
            <person name="Pelin A."/>
            <person name="Brachmann A."/>
            <person name="Corradi N."/>
        </authorList>
    </citation>
    <scope>NUCLEOTIDE SEQUENCE [LARGE SCALE GENOMIC DNA]</scope>
    <source>
        <strain evidence="4 7">A1</strain>
    </source>
</reference>
<evidence type="ECO:0000313" key="6">
    <source>
        <dbReference type="EMBL" id="PKY46414.1"/>
    </source>
</evidence>
<dbReference type="VEuPathDB" id="FungiDB:RhiirA1_428823"/>
<dbReference type="Proteomes" id="UP000232688">
    <property type="component" value="Unassembled WGS sequence"/>
</dbReference>
<gene>
    <name evidence="4" type="ORF">RhiirA1_428823</name>
    <name evidence="6" type="ORF">RhiirA4_402474</name>
    <name evidence="3" type="ORF">RhiirA5_364149</name>
    <name evidence="5" type="ORF">RhiirC2_760501</name>
</gene>
<evidence type="ECO:0000313" key="4">
    <source>
        <dbReference type="EMBL" id="PKC56947.1"/>
    </source>
</evidence>
<reference evidence="7 9" key="3">
    <citation type="submission" date="2017-10" db="EMBL/GenBank/DDBJ databases">
        <title>Extensive intraspecific genome diversity in a model arbuscular mycorrhizal fungus.</title>
        <authorList>
            <person name="Chen E.C.H."/>
            <person name="Morin E."/>
            <person name="Baudet D."/>
            <person name="Noel J."/>
            <person name="Ndikumana S."/>
            <person name="Charron P."/>
            <person name="St-Onge C."/>
            <person name="Giorgi J."/>
            <person name="Grigoriev I.V."/>
            <person name="Roux C."/>
            <person name="Martin F.M."/>
            <person name="Corradi N."/>
        </authorList>
    </citation>
    <scope>NUCLEOTIDE SEQUENCE [LARGE SCALE GENOMIC DNA]</scope>
    <source>
        <strain evidence="4 7">A1</strain>
        <strain evidence="5 9">C2</strain>
    </source>
</reference>
<accession>A0A2I1GIH1</accession>
<feature type="region of interest" description="Disordered" evidence="1">
    <location>
        <begin position="121"/>
        <end position="174"/>
    </location>
</feature>
<feature type="compositionally biased region" description="Low complexity" evidence="1">
    <location>
        <begin position="142"/>
        <end position="151"/>
    </location>
</feature>
<dbReference type="VEuPathDB" id="FungiDB:RhiirFUN_006139"/>
<dbReference type="Proteomes" id="UP000232722">
    <property type="component" value="Unassembled WGS sequence"/>
</dbReference>
<dbReference type="EMBL" id="LLXJ01001385">
    <property type="protein sequence ID" value="PKC02440.1"/>
    <property type="molecule type" value="Genomic_DNA"/>
</dbReference>
<dbReference type="AlphaFoldDB" id="A0A2I1GIH1"/>
<evidence type="ECO:0000313" key="9">
    <source>
        <dbReference type="Proteomes" id="UP000233469"/>
    </source>
</evidence>
<evidence type="ECO:0000256" key="1">
    <source>
        <dbReference type="SAM" id="MobiDB-lite"/>
    </source>
</evidence>
<dbReference type="VEuPathDB" id="FungiDB:FUN_003999"/>
<evidence type="ECO:0000313" key="5">
    <source>
        <dbReference type="EMBL" id="PKK61616.1"/>
    </source>
</evidence>
<evidence type="ECO:0000313" key="8">
    <source>
        <dbReference type="Proteomes" id="UP000232722"/>
    </source>
</evidence>
<name>A0A2I1GIH1_9GLOM</name>
<dbReference type="EMBL" id="LLXI01000452">
    <property type="protein sequence ID" value="PKY46414.1"/>
    <property type="molecule type" value="Genomic_DNA"/>
</dbReference>
<feature type="compositionally biased region" description="Polar residues" evidence="1">
    <location>
        <begin position="124"/>
        <end position="141"/>
    </location>
</feature>
<feature type="compositionally biased region" description="Basic and acidic residues" evidence="1">
    <location>
        <begin position="152"/>
        <end position="172"/>
    </location>
</feature>
<evidence type="ECO:0000313" key="10">
    <source>
        <dbReference type="Proteomes" id="UP000234323"/>
    </source>
</evidence>
<reference evidence="6 10" key="1">
    <citation type="submission" date="2015-10" db="EMBL/GenBank/DDBJ databases">
        <title>Genome analyses suggest a sexual origin of heterokaryosis in a supposedly ancient asexual fungus.</title>
        <authorList>
            <person name="Ropars J."/>
            <person name="Sedzielewska K."/>
            <person name="Noel J."/>
            <person name="Charron P."/>
            <person name="Farinelli L."/>
            <person name="Marton T."/>
            <person name="Kruger M."/>
            <person name="Pelin A."/>
            <person name="Brachmann A."/>
            <person name="Corradi N."/>
        </authorList>
    </citation>
    <scope>NUCLEOTIDE SEQUENCE [LARGE SCALE GENOMIC DNA]</scope>
    <source>
        <strain evidence="6 10">A4</strain>
        <strain evidence="3 8">A5</strain>
        <strain evidence="5 9">C2</strain>
    </source>
</reference>
<proteinExistence type="predicted"/>
<evidence type="ECO:0000313" key="3">
    <source>
        <dbReference type="EMBL" id="PKC02440.1"/>
    </source>
</evidence>
<evidence type="ECO:0000259" key="2">
    <source>
        <dbReference type="PROSITE" id="PS00036"/>
    </source>
</evidence>
<dbReference type="Proteomes" id="UP000234323">
    <property type="component" value="Unassembled WGS sequence"/>
</dbReference>
<dbReference type="GO" id="GO:0003700">
    <property type="term" value="F:DNA-binding transcription factor activity"/>
    <property type="evidence" value="ECO:0007669"/>
    <property type="project" value="InterPro"/>
</dbReference>
<organism evidence="6 10">
    <name type="scientific">Rhizophagus irregularis</name>
    <dbReference type="NCBI Taxonomy" id="588596"/>
    <lineage>
        <taxon>Eukaryota</taxon>
        <taxon>Fungi</taxon>
        <taxon>Fungi incertae sedis</taxon>
        <taxon>Mucoromycota</taxon>
        <taxon>Glomeromycotina</taxon>
        <taxon>Glomeromycetes</taxon>
        <taxon>Glomerales</taxon>
        <taxon>Glomeraceae</taxon>
        <taxon>Rhizophagus</taxon>
    </lineage>
</organism>